<dbReference type="PANTHER" id="PTHR16105">
    <property type="entry name" value="RNA-BINDING REGION-CONTAINING PROTEIN 3"/>
    <property type="match status" value="1"/>
</dbReference>
<dbReference type="GeneID" id="85225087"/>
<name>A0AAF0EX27_9BASI</name>
<protein>
    <recommendedName>
        <fullName evidence="4">RRM domain-containing protein</fullName>
    </recommendedName>
</protein>
<dbReference type="SMART" id="SM00361">
    <property type="entry name" value="RRM_1"/>
    <property type="match status" value="1"/>
</dbReference>
<dbReference type="RefSeq" id="XP_060121382.1">
    <property type="nucleotide sequence ID" value="XM_060265399.1"/>
</dbReference>
<organism evidence="5 6">
    <name type="scientific">Malassezia japonica</name>
    <dbReference type="NCBI Taxonomy" id="223818"/>
    <lineage>
        <taxon>Eukaryota</taxon>
        <taxon>Fungi</taxon>
        <taxon>Dikarya</taxon>
        <taxon>Basidiomycota</taxon>
        <taxon>Ustilaginomycotina</taxon>
        <taxon>Malasseziomycetes</taxon>
        <taxon>Malasseziales</taxon>
        <taxon>Malasseziaceae</taxon>
        <taxon>Malassezia</taxon>
    </lineage>
</organism>
<dbReference type="InterPro" id="IPR003954">
    <property type="entry name" value="RRM_euk-type"/>
</dbReference>
<dbReference type="CDD" id="cd12246">
    <property type="entry name" value="RRM1_U1A_like"/>
    <property type="match status" value="1"/>
</dbReference>
<dbReference type="SMART" id="SM00360">
    <property type="entry name" value="RRM"/>
    <property type="match status" value="1"/>
</dbReference>
<feature type="compositionally biased region" description="Basic and acidic residues" evidence="3">
    <location>
        <begin position="134"/>
        <end position="144"/>
    </location>
</feature>
<evidence type="ECO:0000313" key="5">
    <source>
        <dbReference type="EMBL" id="WFD38485.1"/>
    </source>
</evidence>
<dbReference type="GO" id="GO:0030626">
    <property type="term" value="F:U12 snRNA binding"/>
    <property type="evidence" value="ECO:0007669"/>
    <property type="project" value="TreeGrafter"/>
</dbReference>
<evidence type="ECO:0000256" key="3">
    <source>
        <dbReference type="SAM" id="MobiDB-lite"/>
    </source>
</evidence>
<dbReference type="GO" id="GO:0000398">
    <property type="term" value="P:mRNA splicing, via spliceosome"/>
    <property type="evidence" value="ECO:0007669"/>
    <property type="project" value="TreeGrafter"/>
</dbReference>
<dbReference type="Pfam" id="PF00076">
    <property type="entry name" value="RRM_1"/>
    <property type="match status" value="1"/>
</dbReference>
<evidence type="ECO:0000256" key="1">
    <source>
        <dbReference type="ARBA" id="ARBA00022884"/>
    </source>
</evidence>
<dbReference type="GO" id="GO:0005689">
    <property type="term" value="C:U12-type spliceosomal complex"/>
    <property type="evidence" value="ECO:0007669"/>
    <property type="project" value="TreeGrafter"/>
</dbReference>
<keyword evidence="1 2" id="KW-0694">RNA-binding</keyword>
<dbReference type="Gene3D" id="3.30.70.330">
    <property type="match status" value="1"/>
</dbReference>
<sequence length="189" mass="20921">MPGGTPNASVYVKNLNTKVKKEEELRRQLYDLFGTYGKVLDVVATRADGMRGQAFVVFRDLQSATSAMRGLEGFEFYDKPLAIEYARKKSHATLVHEHGEEALLNPGLMARINEGTLVPTNKVTYSHAQAEALGQDKKRTRDEENATTSAAPAPPAAEERPAKTQRTEEAEEEEDDDDDAMEMGDSDDE</sequence>
<dbReference type="SUPFAM" id="SSF54928">
    <property type="entry name" value="RNA-binding domain, RBD"/>
    <property type="match status" value="1"/>
</dbReference>
<evidence type="ECO:0000313" key="6">
    <source>
        <dbReference type="Proteomes" id="UP001217754"/>
    </source>
</evidence>
<dbReference type="PANTHER" id="PTHR16105:SF0">
    <property type="entry name" value="RNA-BINDING REGION-CONTAINING PROTEIN 3"/>
    <property type="match status" value="1"/>
</dbReference>
<dbReference type="PROSITE" id="PS50102">
    <property type="entry name" value="RRM"/>
    <property type="match status" value="1"/>
</dbReference>
<dbReference type="AlphaFoldDB" id="A0AAF0EX27"/>
<accession>A0AAF0EX27</accession>
<gene>
    <name evidence="5" type="ORF">MJAP1_001438</name>
</gene>
<dbReference type="EMBL" id="CP119959">
    <property type="protein sequence ID" value="WFD38485.1"/>
    <property type="molecule type" value="Genomic_DNA"/>
</dbReference>
<dbReference type="InterPro" id="IPR035979">
    <property type="entry name" value="RBD_domain_sf"/>
</dbReference>
<feature type="domain" description="RRM" evidence="4">
    <location>
        <begin position="8"/>
        <end position="88"/>
    </location>
</feature>
<dbReference type="FunFam" id="3.30.70.330:FF:000039">
    <property type="entry name" value="U1 small nuclear ribonucleoprotein A"/>
    <property type="match status" value="1"/>
</dbReference>
<dbReference type="InterPro" id="IPR000504">
    <property type="entry name" value="RRM_dom"/>
</dbReference>
<feature type="region of interest" description="Disordered" evidence="3">
    <location>
        <begin position="131"/>
        <end position="189"/>
    </location>
</feature>
<evidence type="ECO:0000256" key="2">
    <source>
        <dbReference type="PROSITE-ProRule" id="PRU00176"/>
    </source>
</evidence>
<keyword evidence="6" id="KW-1185">Reference proteome</keyword>
<reference evidence="5" key="1">
    <citation type="submission" date="2023-03" db="EMBL/GenBank/DDBJ databases">
        <title>Mating type loci evolution in Malassezia.</title>
        <authorList>
            <person name="Coelho M.A."/>
        </authorList>
    </citation>
    <scope>NUCLEOTIDE SEQUENCE</scope>
    <source>
        <strain evidence="5">CBS 9431</strain>
    </source>
</reference>
<dbReference type="InterPro" id="IPR045164">
    <property type="entry name" value="RBM41/RNPC3"/>
</dbReference>
<feature type="compositionally biased region" description="Acidic residues" evidence="3">
    <location>
        <begin position="169"/>
        <end position="189"/>
    </location>
</feature>
<evidence type="ECO:0000259" key="4">
    <source>
        <dbReference type="PROSITE" id="PS50102"/>
    </source>
</evidence>
<feature type="compositionally biased region" description="Basic and acidic residues" evidence="3">
    <location>
        <begin position="157"/>
        <end position="168"/>
    </location>
</feature>
<dbReference type="Proteomes" id="UP001217754">
    <property type="component" value="Chromosome 2"/>
</dbReference>
<dbReference type="InterPro" id="IPR012677">
    <property type="entry name" value="Nucleotide-bd_a/b_plait_sf"/>
</dbReference>
<dbReference type="GO" id="GO:0097157">
    <property type="term" value="F:pre-mRNA intronic binding"/>
    <property type="evidence" value="ECO:0007669"/>
    <property type="project" value="TreeGrafter"/>
</dbReference>
<proteinExistence type="predicted"/>